<dbReference type="SUPFAM" id="SSF117074">
    <property type="entry name" value="Hypothetical protein PA1324"/>
    <property type="match status" value="1"/>
</dbReference>
<evidence type="ECO:0000256" key="2">
    <source>
        <dbReference type="SAM" id="SignalP"/>
    </source>
</evidence>
<feature type="signal peptide" evidence="2">
    <location>
        <begin position="1"/>
        <end position="27"/>
    </location>
</feature>
<evidence type="ECO:0008006" key="5">
    <source>
        <dbReference type="Google" id="ProtNLM"/>
    </source>
</evidence>
<dbReference type="Gene3D" id="2.60.40.10">
    <property type="entry name" value="Immunoglobulins"/>
    <property type="match status" value="2"/>
</dbReference>
<feature type="region of interest" description="Disordered" evidence="1">
    <location>
        <begin position="29"/>
        <end position="65"/>
    </location>
</feature>
<dbReference type="Proteomes" id="UP000763557">
    <property type="component" value="Unassembled WGS sequence"/>
</dbReference>
<evidence type="ECO:0000313" key="4">
    <source>
        <dbReference type="Proteomes" id="UP000763557"/>
    </source>
</evidence>
<dbReference type="EMBL" id="JAAATY010000018">
    <property type="protein sequence ID" value="NRN68069.1"/>
    <property type="molecule type" value="Genomic_DNA"/>
</dbReference>
<evidence type="ECO:0000256" key="1">
    <source>
        <dbReference type="SAM" id="MobiDB-lite"/>
    </source>
</evidence>
<reference evidence="3 4" key="1">
    <citation type="submission" date="2020-01" db="EMBL/GenBank/DDBJ databases">
        <title>Kibdelosporangium persica a novel Actinomycetes from a hot desert in Iran.</title>
        <authorList>
            <person name="Safaei N."/>
            <person name="Zaburannyi N."/>
            <person name="Mueller R."/>
            <person name="Wink J."/>
        </authorList>
    </citation>
    <scope>NUCLEOTIDE SEQUENCE [LARGE SCALE GENOMIC DNA]</scope>
    <source>
        <strain evidence="3 4">4NS15</strain>
    </source>
</reference>
<gene>
    <name evidence="3" type="ORF">GC106_53100</name>
</gene>
<keyword evidence="2" id="KW-0732">Signal</keyword>
<accession>A0ABX2FAB2</accession>
<comment type="caution">
    <text evidence="3">The sequence shown here is derived from an EMBL/GenBank/DDBJ whole genome shotgun (WGS) entry which is preliminary data.</text>
</comment>
<name>A0ABX2FAB2_9PSEU</name>
<evidence type="ECO:0000313" key="3">
    <source>
        <dbReference type="EMBL" id="NRN68069.1"/>
    </source>
</evidence>
<proteinExistence type="predicted"/>
<organism evidence="3 4">
    <name type="scientific">Kibdelosporangium persicum</name>
    <dbReference type="NCBI Taxonomy" id="2698649"/>
    <lineage>
        <taxon>Bacteria</taxon>
        <taxon>Bacillati</taxon>
        <taxon>Actinomycetota</taxon>
        <taxon>Actinomycetes</taxon>
        <taxon>Pseudonocardiales</taxon>
        <taxon>Pseudonocardiaceae</taxon>
        <taxon>Kibdelosporangium</taxon>
    </lineage>
</organism>
<keyword evidence="4" id="KW-1185">Reference proteome</keyword>
<feature type="chain" id="PRO_5047308523" description="Alpha-amylase" evidence="2">
    <location>
        <begin position="28"/>
        <end position="305"/>
    </location>
</feature>
<protein>
    <recommendedName>
        <fullName evidence="5">Alpha-amylase</fullName>
    </recommendedName>
</protein>
<sequence>MHTRRLRHMACASAALFVALGGAPAFADPAPSGSAVPTSSNAPEAVPEIAPKGQPAEPGQPELQPDVELREPQFESRGYVEGEPLRVTLTIANMGPGEAKEVKAGFRSVSGAQFTFDDAQWGDLGTGVTLAPKETRELRVTGHFKEATGTGAQLEFSTTTVNDSDLADNKKVVSVPVVPPATKGSVAGTVYLDKYNNTIADAGEGAADVPVTINGPRVQDLTVRTDANGRFEAKDLPAGQYTVNAPRQLADGWLTQTATVVVNGERPNDNILIQAVRPLSAQLKATAKFNEGPYKPGDEATLRSP</sequence>
<dbReference type="InterPro" id="IPR013783">
    <property type="entry name" value="Ig-like_fold"/>
</dbReference>